<dbReference type="Gene3D" id="1.10.472.130">
    <property type="match status" value="1"/>
</dbReference>
<dbReference type="Gene3D" id="1.20.140.100">
    <property type="entry name" value="Dynein heavy chain, N-terminal domain 2"/>
    <property type="match status" value="1"/>
</dbReference>
<proteinExistence type="inferred from homology"/>
<dbReference type="STRING" id="322104.A3LZU2"/>
<dbReference type="GO" id="GO:0005874">
    <property type="term" value="C:microtubule"/>
    <property type="evidence" value="ECO:0007669"/>
    <property type="project" value="UniProtKB-KW"/>
</dbReference>
<dbReference type="Gene3D" id="3.20.180.20">
    <property type="entry name" value="Dynein heavy chain, N-terminal domain 2"/>
    <property type="match status" value="1"/>
</dbReference>
<dbReference type="FunFam" id="3.20.180.20:FF:000002">
    <property type="entry name" value="Cytoplasmic dynein heavy chain 1"/>
    <property type="match status" value="1"/>
</dbReference>
<gene>
    <name evidence="16" type="primary">DYHC</name>
    <name evidence="16" type="ORF">PICST_68436</name>
</gene>
<reference evidence="16 17" key="1">
    <citation type="journal article" date="2007" name="Nat. Biotechnol.">
        <title>Genome sequence of the lignocellulose-bioconverting and xylose-fermenting yeast Pichia stipitis.</title>
        <authorList>
            <person name="Jeffries T.W."/>
            <person name="Grigoriev I.V."/>
            <person name="Grimwood J."/>
            <person name="Laplaza J.M."/>
            <person name="Aerts A."/>
            <person name="Salamov A."/>
            <person name="Schmutz J."/>
            <person name="Lindquist E."/>
            <person name="Dehal P."/>
            <person name="Shapiro H."/>
            <person name="Jin Y.S."/>
            <person name="Passoth V."/>
            <person name="Richardson P.M."/>
        </authorList>
    </citation>
    <scope>NUCLEOTIDE SEQUENCE [LARGE SCALE GENOMIC DNA]</scope>
    <source>
        <strain evidence="17">ATCC 58785 / CBS 6054 / NBRC 10063 / NRRL Y-11545</strain>
    </source>
</reference>
<dbReference type="EMBL" id="CP000502">
    <property type="protein sequence ID" value="ABN68600.2"/>
    <property type="molecule type" value="Genomic_DNA"/>
</dbReference>
<dbReference type="InterPro" id="IPR026983">
    <property type="entry name" value="DHC"/>
</dbReference>
<evidence type="ECO:0000256" key="4">
    <source>
        <dbReference type="ARBA" id="ARBA00022197"/>
    </source>
</evidence>
<evidence type="ECO:0000256" key="12">
    <source>
        <dbReference type="ARBA" id="ARBA00023212"/>
    </source>
</evidence>
<dbReference type="InParanoid" id="A3LZU2"/>
<dbReference type="InterPro" id="IPR035699">
    <property type="entry name" value="AAA_6"/>
</dbReference>
<keyword evidence="17" id="KW-1185">Reference proteome</keyword>
<keyword evidence="5" id="KW-0963">Cytoplasm</keyword>
<dbReference type="InterPro" id="IPR042222">
    <property type="entry name" value="Dynein_2_N"/>
</dbReference>
<feature type="coiled-coil region" evidence="14">
    <location>
        <begin position="3352"/>
        <end position="3407"/>
    </location>
</feature>
<keyword evidence="10 14" id="KW-0175">Coiled coil</keyword>
<dbReference type="InterPro" id="IPR042228">
    <property type="entry name" value="Dynein_linker_3"/>
</dbReference>
<dbReference type="InterPro" id="IPR027417">
    <property type="entry name" value="P-loop_NTPase"/>
</dbReference>
<dbReference type="GO" id="GO:0072384">
    <property type="term" value="P:organelle transport along microtubule"/>
    <property type="evidence" value="ECO:0007669"/>
    <property type="project" value="UniProtKB-ARBA"/>
</dbReference>
<evidence type="ECO:0000256" key="13">
    <source>
        <dbReference type="ARBA" id="ARBA00033439"/>
    </source>
</evidence>
<feature type="coiled-coil region" evidence="14">
    <location>
        <begin position="3126"/>
        <end position="3156"/>
    </location>
</feature>
<dbReference type="OrthoDB" id="447173at2759"/>
<dbReference type="InterPro" id="IPR013594">
    <property type="entry name" value="Dynein_heavy_tail"/>
</dbReference>
<dbReference type="GO" id="GO:0005524">
    <property type="term" value="F:ATP binding"/>
    <property type="evidence" value="ECO:0007669"/>
    <property type="project" value="UniProtKB-KW"/>
</dbReference>
<dbReference type="Gene3D" id="1.20.920.30">
    <property type="match status" value="1"/>
</dbReference>
<feature type="domain" description="AAA+ ATPase" evidence="15">
    <location>
        <begin position="2517"/>
        <end position="2672"/>
    </location>
</feature>
<evidence type="ECO:0000256" key="9">
    <source>
        <dbReference type="ARBA" id="ARBA00023017"/>
    </source>
</evidence>
<dbReference type="GO" id="GO:0008569">
    <property type="term" value="F:minus-end-directed microtubule motor activity"/>
    <property type="evidence" value="ECO:0007669"/>
    <property type="project" value="InterPro"/>
</dbReference>
<dbReference type="FunFam" id="3.40.50.300:FF:000071">
    <property type="entry name" value="Cytoplasmic dynein heavy chain 1"/>
    <property type="match status" value="1"/>
</dbReference>
<dbReference type="InterPro" id="IPR003593">
    <property type="entry name" value="AAA+_ATPase"/>
</dbReference>
<dbReference type="InterPro" id="IPR035706">
    <property type="entry name" value="AAA_9"/>
</dbReference>
<feature type="domain" description="AAA+ ATPase" evidence="15">
    <location>
        <begin position="1881"/>
        <end position="2024"/>
    </location>
</feature>
<dbReference type="GeneID" id="4840978"/>
<feature type="domain" description="AAA+ ATPase" evidence="15">
    <location>
        <begin position="2859"/>
        <end position="3024"/>
    </location>
</feature>
<dbReference type="Pfam" id="PF17852">
    <property type="entry name" value="Dynein_AAA_lid"/>
    <property type="match status" value="1"/>
</dbReference>
<keyword evidence="9" id="KW-0243">Dynein</keyword>
<comment type="subcellular location">
    <subcellularLocation>
        <location evidence="1">Cytoplasm</location>
        <location evidence="1">Cytoskeleton</location>
    </subcellularLocation>
</comment>
<dbReference type="InterPro" id="IPR042219">
    <property type="entry name" value="AAA_lid_11_sf"/>
</dbReference>
<dbReference type="Gene3D" id="1.10.8.710">
    <property type="match status" value="1"/>
</dbReference>
<evidence type="ECO:0000256" key="7">
    <source>
        <dbReference type="ARBA" id="ARBA00022741"/>
    </source>
</evidence>
<dbReference type="Gene3D" id="3.40.50.300">
    <property type="entry name" value="P-loop containing nucleotide triphosphate hydrolases"/>
    <property type="match status" value="5"/>
</dbReference>
<dbReference type="InterPro" id="IPR004273">
    <property type="entry name" value="Dynein_heavy_D6_P-loop"/>
</dbReference>
<dbReference type="Pfam" id="PF12777">
    <property type="entry name" value="MT"/>
    <property type="match status" value="1"/>
</dbReference>
<evidence type="ECO:0000256" key="14">
    <source>
        <dbReference type="SAM" id="Coils"/>
    </source>
</evidence>
<dbReference type="Pfam" id="PF12774">
    <property type="entry name" value="AAA_6"/>
    <property type="match status" value="1"/>
</dbReference>
<dbReference type="FunFam" id="3.40.50.300:FF:002357">
    <property type="entry name" value="Glutathione S-transferase class-mu 26 kDa isozyme"/>
    <property type="match status" value="1"/>
</dbReference>
<keyword evidence="12" id="KW-0206">Cytoskeleton</keyword>
<dbReference type="CDD" id="cd00009">
    <property type="entry name" value="AAA"/>
    <property type="match status" value="1"/>
</dbReference>
<dbReference type="FunFam" id="1.20.920.20:FF:000002">
    <property type="entry name" value="Cytoplasmic dynein 1 heavy chain"/>
    <property type="match status" value="1"/>
</dbReference>
<evidence type="ECO:0000256" key="5">
    <source>
        <dbReference type="ARBA" id="ARBA00022490"/>
    </source>
</evidence>
<keyword evidence="8" id="KW-0067">ATP-binding</keyword>
<dbReference type="Gene3D" id="1.10.287.2620">
    <property type="match status" value="1"/>
</dbReference>
<dbReference type="Proteomes" id="UP000002258">
    <property type="component" value="Chromosome 8"/>
</dbReference>
<dbReference type="Gene3D" id="1.20.58.1120">
    <property type="match status" value="1"/>
</dbReference>
<dbReference type="Pfam" id="PF22597">
    <property type="entry name" value="DYN_lid"/>
    <property type="match status" value="1"/>
</dbReference>
<dbReference type="InterPro" id="IPR054354">
    <property type="entry name" value="DYNC2H1-like_lid"/>
</dbReference>
<evidence type="ECO:0000256" key="1">
    <source>
        <dbReference type="ARBA" id="ARBA00004245"/>
    </source>
</evidence>
<dbReference type="Pfam" id="PF08393">
    <property type="entry name" value="DHC_N2"/>
    <property type="match status" value="1"/>
</dbReference>
<name>A3LZU2_PICST</name>
<comment type="similarity">
    <text evidence="2">Belongs to the dynein heavy chain family.</text>
</comment>
<organism evidence="16 17">
    <name type="scientific">Scheffersomyces stipitis (strain ATCC 58785 / CBS 6054 / NBRC 10063 / NRRL Y-11545)</name>
    <name type="common">Yeast</name>
    <name type="synonym">Pichia stipitis</name>
    <dbReference type="NCBI Taxonomy" id="322104"/>
    <lineage>
        <taxon>Eukaryota</taxon>
        <taxon>Fungi</taxon>
        <taxon>Dikarya</taxon>
        <taxon>Ascomycota</taxon>
        <taxon>Saccharomycotina</taxon>
        <taxon>Pichiomycetes</taxon>
        <taxon>Debaryomycetaceae</taxon>
        <taxon>Scheffersomyces</taxon>
    </lineage>
</organism>
<keyword evidence="6" id="KW-0493">Microtubule</keyword>
<keyword evidence="7" id="KW-0547">Nucleotide-binding</keyword>
<dbReference type="PANTHER" id="PTHR45703:SF36">
    <property type="entry name" value="DYNEIN HEAVY CHAIN, CYTOPLASMIC"/>
    <property type="match status" value="1"/>
</dbReference>
<sequence>MDSHTSILEVPADSPLLAEKLSSFIGNFLALSANSTPEINFDQQTLQLFINNHNADTLYIVQYTDESYVDVVPELAQSQAGKSAVVAVIILIKSNKGPLISNKPLTSQLNILNIPNTTTAVDSITGEVSIDTVESFERLRSLVALGLTPYFDLITSNNSNSSTDSALPSLNGNRDATSSQNTVNAAKKKLNELTLSLQHLQEQIQIPDLLMTAHPKIKNITDNGVEISDEILEPLVSDSILLNELTNIVNNWIKQIQSVTKLDHNPWDGDSIIEELSFWRSLEIALTSISQQIAAPEVTTTIDVLNKAKRFHVTLSFQNDTGLQSKINTTKVYNSLFKDFPIEDFISDSENVLEKFEIGLHSIFNHLKSRLKNLNLYPLGRSIQTIEVIIVDVTRKFSSILTTYSLTSIPMSEFNEVYNSDIMGIFNLIDQNLKYLVNLLRETLRKRQEKFIIIQINHDGYDKLRERLDNLKLLRSKHEDLLVLLESILPDNNSVKRLLEAYNKFIIASNALDISSQGTIIWQSNERGYLSVSQELSSLMTLQINALFDKCHTFTDFLSIIDQFQPLLNSTSESQNKIMNLTSDEYKLRLLTVANSEVEQFIESNLNNKTFMSSSISVMNDIQAMNVYNDEFLLVSEIILNNGLVSKLKFYLKNLEKSLGTNWNKYSIGTKLNVEVSNLLVKLDTDQLFENWIKGAHNILSSHEMGPLVRIHHSANNEVRIDVNIDTTLLEFCIQATQLRNLGYSIPTSISLQLSKIENIYPLVVGLIEQIAVVRNVFDYELVETEYGKKFGKTLSEQQRKVGDCLKVLLDVNWQHLSRAVELQDIGTDSHNLLSSDNLVELQSFKAFNKFQDEAYLLYDQVNTLSNFHSFLEDKYLSLRTCQFDFEVIKTIISEIQQRVNKTCLIIENMQEACATINQDLKSILFGRGSDELSILSKSLSTDNLEAYGRSTKEKFTISIIFEQKSLSISPSVTSLKTFITKKITDIFSIIESQSTVFVDRSLEEDFHGFVVGDVFSTNTTSILNQVDIFIKEGEDYFSQWQVLQSLWELDLSNTKEFRKILPKNSDLACWLETINNVIQLRRLFDNGESSKDIGNCLQIDFSKVQRRVNLKFESFQNDIIEVFSSHYQSECIQVNEELSGAITSLECKLNLQSEVMKLVSDIEVYLKYKDLMASFAANLALLKRGQSLLTSQRFKFSKEWVFVEQIENDLSIVKALIQRKESSIDQNTEIISSKIRAESVRANEAIKSIKGEWSTKKPVDGQLNPSLAISVLTNFQETCNKLIKNKESISKVAASLDIQISIREELEYILEEISDLKSVWSSINDLWEALELLNNLSWSEVHTRTLRRQLDDLLTSSRALPANVRQYSAFSKIQNLVKGHIKNFGSVNELKGDAMKPRHWNLLFNELGIRDLSYESLSLRDVWSLNFELNQATIRAITTQAINEQIIATNLNKIEEEWSSITLEVFNYEDKCRLVKNWDVLLDQCKNDVNTLATMKNSPYYPTFEQDISTMESKLNRFSLLLDVWLEVQRQWVYLDGVFGNRANDIKSLLPIESTRFSNLSYELHNVLKRIYRFQTALDVLLITDIQSVFDKFHESLIKVRKSLADYLEKQRELFPRFYFVGNEDLLDIIGSSGDITRINRHLKKMFAGISKIEVNKENSTIVAVFSEEGEKVHMKHPVSLLKSTRLHELLRELEIEVKLTLALLIKESLSEFKSLLLSGSDKDLKEFIDKLPIQAVTVVSQIVFTSETEVSINNGKLRSLLEVYDVLVNNLISLISSDVSALLRKQAQYIVIEVLHQREILLKLSKCGSEIDTDYIWSLQQLFYFDATSDPLESVKVKHANTSFAYGFEYLGIPDKLAYTPLIEKTFLTMAQALDQNLGGSPYGPAGTGKTESVKALGNNLGKMTVVFCCDESFDFQSMGRILLGLCKVGSWGCFDEFNRLDKKMLSAISSQIETIEAGLRNKKLPIELSGKTFQVNPETGIFVTMNPGYVGRVELPENLKKLFRSCSMEVPDKEIIVDVILTSQTFHHSKELASIIVPFFEEIERTVSKQSHYDFGLRTLKNMLVKCGMLKRRLGDSDDKLEETIIVLQSIREIVAPKLVKEDVLTLKEIEARYFNGISYDDQSYSNFILQLDSYCEQNGLLCSEEWTTKALQLYQMQNSHHGMILVGSSGSGKTSIWKSVLHVLSGNIDDVSFVIDCKVLSKEEIYGYLDTVTRDWTDGLFTSILRRIRENLRGELSKRIWIVFDGDIDPEWAENLNSVLDDNKVLTLPNGERITLPPNVRLVFEVDSLQNATLATVSRCGMIWFDSSVVSQESLIKKIIHNLSETISSDEEVLSTKKPVMELQEKLVCFLESIISPQMLTSILEESQRYAHVMSFSLQRSVQSLSTLLKSYFRRYLECQQFDTTTIDEMQRYVLKALILSTIWAFVGDCCTEDRESFSAAIARLECFSNLEPVASGSYLDYDISLPEIDWRNWSSKVDAIDLEPHQVVNASTVVPTSDTHKHESLIYSILREHNPLVLCGPPGSGKTMTLLGALRKSPNMEVISLNFSKETSPKSLLQSLQQFCEFKKTNLGIELSPKISGKWVVVFCDEINLPAKDKYGTQKVISLLRQMIEHNGFWRSKDKQWISLSNIQFVGACNPPTDPGRNILSDRFLRHASVVMVDYPGKTSLYQIYHTFISSILKFAPDLRGFSKELTNAMIDVYLETKVNLNSNIQDHYIYSPRELTRWTRGILEALKSYEYTSMQSLVRLWYHEGMRLFYDRLVNEWEKNWTKETLRTVSSIHFPNVDLETVLKEPILYSNWLTSTYEPVDEIELSKFVSERLRVFSEEEVEVDLVLYQDLLDHALRIDRVLRQPQGHMILVGPSTSGKTTLARFVSWMNGLSLVQLAVNRNYGIDDFDSQLRDILLRCAQGEKICFIIEESSIMETSFVERMNTLLANAEIPGLFEEEQYTNLMAICMEQAQSQGLLLDSNEELYDWFTQQVSLNLHVVFAISDTRSTSSSSVISSPALFNRCVLSWMGDWSETSLCEISSKLLESVPLDMSNYVIPSTMEPFVSKEIIGFRDIAIDTLVYIHRYTINSSLSIDVGRTPSRFISFIHSFIKIFEKKQDELEENQRHISTGLDKLRETVLEVNTLKADLTKKQESLKEKDQQAKAILNKMLIEQNEAERKHEFSIATQEELGKQEIEIEKRRTSVLKDLEIAEPAVLEARRGVQNIKKQHLTEIRSMANPPAAVKLTMESVCILIGYQVSSWRDVQLVVRKDDFIANIVSFDSEEQLSSELREYMEQVYLSREDYNYEAVYRASKACGPLLQWVEAQLTYSKILQNIGPLREEVKTLERQTTKTRAQLIAIDQMINELEESIEQYKEAYSSLIRDAENIKSEMKRVESKVERSMKLIDDLTNERGRWKNSILKFGERRKSLIGDSILASAFLVYSGVYDERSRYELVKNWKDKLASSGILFDDTLTVSSYLTTSSQIHQWESFGLSHDTTTIENFTILNSCEFPLIIDPTSSVLNILVKSSTSHSVTVTSFLNEGYIKQVENALRFGGSIIIEDAEYYDPLLNSILKKEIQRNGGRQLIRLGEQLLDFSANFKLYLHSKDPSMHLSPFVSARTTIVNFSITTASLENKILDIYLRETQPDIDKKRSELVILQGEYEVRLHSLEEELLHSLSQSSGNILENDDVVNTLETLKKGAKEIDEKLKDSAEVMEYVDSFRNKFQVVSKHVSGVFTILEKLRELNSIYSFSLRNFIFTFSELLKSRGKNLEISEFVSFIYKEFFASFSVSLVESDKVTFALCLGYNFYSLEIGNHFGDAFLSTLKLLTSENKVNDIKEILLSCFARFSNEKSLDIELITKENADNETIQKLSLFWKLYSLTERGTSFFGAASDFTKEITGNIDYNSSYELNHWASKETTGPIIIASPDGYDATYKIEMAADNLNRSTQIISMGSKEGIEMANKEISAAAKAGNWIVIQNIQMSPQWLSQLEKRLEGLLPIPSFRLFLTCNISSEVPVSLISESKVLIYENQPTLRSIMLETFSLIPQEKTKSHPTEFLRVSFLLAWFHSILQLRLQYAPISFKKKYGVNDSDFDSAFAIISNQFEQFEGKTNVSPELIPWKKIAYIVGEITYGGKIDNAEDLKYVTDLASTLFRVEAFNQDFNLIQNSLTESTKEKLEPPEGIVVAAYHKWIDNLPHQTALSWIGLEINADSLLREKESQDIAAKVLKLHDRE</sequence>
<dbReference type="GO" id="GO:0030286">
    <property type="term" value="C:dynein complex"/>
    <property type="evidence" value="ECO:0007669"/>
    <property type="project" value="UniProtKB-KW"/>
</dbReference>
<dbReference type="GO" id="GO:0045505">
    <property type="term" value="F:dynein intermediate chain binding"/>
    <property type="evidence" value="ECO:0007669"/>
    <property type="project" value="InterPro"/>
</dbReference>
<evidence type="ECO:0000256" key="11">
    <source>
        <dbReference type="ARBA" id="ARBA00023175"/>
    </source>
</evidence>
<comment type="subunit">
    <text evidence="3">Consists of at least two heavy chains and a number of intermediate and light chains.</text>
</comment>
<dbReference type="Gene3D" id="6.10.140.1060">
    <property type="match status" value="1"/>
</dbReference>
<dbReference type="Pfam" id="PF08385">
    <property type="entry name" value="DHC_N1"/>
    <property type="match status" value="1"/>
</dbReference>
<evidence type="ECO:0000256" key="6">
    <source>
        <dbReference type="ARBA" id="ARBA00022701"/>
    </source>
</evidence>
<dbReference type="OMA" id="NERQMTR"/>
<evidence type="ECO:0000313" key="16">
    <source>
        <dbReference type="EMBL" id="ABN68600.2"/>
    </source>
</evidence>
<dbReference type="Gene3D" id="1.10.8.1220">
    <property type="match status" value="1"/>
</dbReference>
<dbReference type="GO" id="GO:0051959">
    <property type="term" value="F:dynein light intermediate chain binding"/>
    <property type="evidence" value="ECO:0007669"/>
    <property type="project" value="InterPro"/>
</dbReference>
<dbReference type="InterPro" id="IPR041658">
    <property type="entry name" value="AAA_lid_11"/>
</dbReference>
<dbReference type="InterPro" id="IPR043157">
    <property type="entry name" value="Dynein_AAA1S"/>
</dbReference>
<evidence type="ECO:0000256" key="3">
    <source>
        <dbReference type="ARBA" id="ARBA00011655"/>
    </source>
</evidence>
<dbReference type="Pfam" id="PF12781">
    <property type="entry name" value="AAA_9"/>
    <property type="match status" value="1"/>
</dbReference>
<protein>
    <recommendedName>
        <fullName evidence="4">Dynein heavy chain, cytoplasmic</fullName>
    </recommendedName>
    <alternativeName>
        <fullName evidence="13">Dynein heavy chain, cytosolic</fullName>
    </alternativeName>
</protein>
<dbReference type="InterPro" id="IPR041466">
    <property type="entry name" value="Dynein_AAA5_ext"/>
</dbReference>
<dbReference type="eggNOG" id="KOG3595">
    <property type="taxonomic scope" value="Eukaryota"/>
</dbReference>
<dbReference type="InterPro" id="IPR013602">
    <property type="entry name" value="Dynein_heavy_linker"/>
</dbReference>
<dbReference type="InterPro" id="IPR024743">
    <property type="entry name" value="Dynein_HC_stalk"/>
</dbReference>
<dbReference type="Pfam" id="PF12775">
    <property type="entry name" value="AAA_7"/>
    <property type="match status" value="1"/>
</dbReference>
<dbReference type="SMART" id="SM00382">
    <property type="entry name" value="AAA"/>
    <property type="match status" value="3"/>
</dbReference>
<evidence type="ECO:0000313" key="17">
    <source>
        <dbReference type="Proteomes" id="UP000002258"/>
    </source>
</evidence>
<dbReference type="Pfam" id="PF18198">
    <property type="entry name" value="AAA_lid_11"/>
    <property type="match status" value="1"/>
</dbReference>
<dbReference type="PANTHER" id="PTHR45703">
    <property type="entry name" value="DYNEIN HEAVY CHAIN"/>
    <property type="match status" value="1"/>
</dbReference>
<keyword evidence="11" id="KW-0505">Motor protein</keyword>
<dbReference type="InterPro" id="IPR024317">
    <property type="entry name" value="Dynein_heavy_chain_D4_dom"/>
</dbReference>
<dbReference type="RefSeq" id="XP_001386629.2">
    <property type="nucleotide sequence ID" value="XM_001386592.1"/>
</dbReference>
<evidence type="ECO:0000256" key="10">
    <source>
        <dbReference type="ARBA" id="ARBA00023054"/>
    </source>
</evidence>
<dbReference type="Gene3D" id="1.10.8.720">
    <property type="entry name" value="Region D6 of dynein motor"/>
    <property type="match status" value="1"/>
</dbReference>
<dbReference type="Pfam" id="PF03028">
    <property type="entry name" value="Dynein_heavy"/>
    <property type="match status" value="1"/>
</dbReference>
<dbReference type="SUPFAM" id="SSF52540">
    <property type="entry name" value="P-loop containing nucleoside triphosphate hydrolases"/>
    <property type="match status" value="4"/>
</dbReference>
<evidence type="ECO:0000259" key="15">
    <source>
        <dbReference type="SMART" id="SM00382"/>
    </source>
</evidence>
<dbReference type="Gene3D" id="1.20.920.20">
    <property type="match status" value="1"/>
</dbReference>
<dbReference type="KEGG" id="pic:PICST_68436"/>
<dbReference type="FunCoup" id="A3LZU2">
    <property type="interactions" value="758"/>
</dbReference>
<dbReference type="Pfam" id="PF12780">
    <property type="entry name" value="AAA_8"/>
    <property type="match status" value="1"/>
</dbReference>
<accession>A3LZU2</accession>
<evidence type="ECO:0000256" key="8">
    <source>
        <dbReference type="ARBA" id="ARBA00022840"/>
    </source>
</evidence>
<evidence type="ECO:0000256" key="2">
    <source>
        <dbReference type="ARBA" id="ARBA00008887"/>
    </source>
</evidence>
<dbReference type="GO" id="GO:0007097">
    <property type="term" value="P:nuclear migration"/>
    <property type="evidence" value="ECO:0007669"/>
    <property type="project" value="UniProtKB-ARBA"/>
</dbReference>
<dbReference type="HOGENOM" id="CLU_000038_7_0_1"/>